<dbReference type="Proteomes" id="UP000028534">
    <property type="component" value="Unassembled WGS sequence"/>
</dbReference>
<protein>
    <submittedName>
        <fullName evidence="2">Uncharacterized protein</fullName>
    </submittedName>
</protein>
<organism evidence="2 4">
    <name type="scientific">Sphingobium yanoikuyae</name>
    <name type="common">Sphingomonas yanoikuyae</name>
    <dbReference type="NCBI Taxonomy" id="13690"/>
    <lineage>
        <taxon>Bacteria</taxon>
        <taxon>Pseudomonadati</taxon>
        <taxon>Pseudomonadota</taxon>
        <taxon>Alphaproteobacteria</taxon>
        <taxon>Sphingomonadales</taxon>
        <taxon>Sphingomonadaceae</taxon>
        <taxon>Sphingobium</taxon>
    </lineage>
</organism>
<gene>
    <name evidence="2" type="ORF">CP98_05314</name>
    <name evidence="1" type="ORF">EBF16_01470</name>
    <name evidence="3" type="ORF">N5J77_29330</name>
</gene>
<evidence type="ECO:0000313" key="4">
    <source>
        <dbReference type="Proteomes" id="UP000028534"/>
    </source>
</evidence>
<reference evidence="1 5" key="2">
    <citation type="submission" date="2018-10" db="EMBL/GenBank/DDBJ databases">
        <title>Characterization and genome analysis of a novel bacterium Sphingobium yanoikuyae SJTF8 capable of degrading PAHs.</title>
        <authorList>
            <person name="Yin C."/>
            <person name="Xiong W."/>
            <person name="Liang R."/>
        </authorList>
    </citation>
    <scope>NUCLEOTIDE SEQUENCE [LARGE SCALE GENOMIC DNA]</scope>
    <source>
        <strain evidence="1 5">SJTF8</strain>
        <plasmid evidence="1">pF1</plasmid>
        <plasmid evidence="5">pf1</plasmid>
    </source>
</reference>
<name>A0A084E1Y2_SPHYA</name>
<proteinExistence type="predicted"/>
<sequence length="80" mass="8804">MCDDFAQARLDMFEAGLFGQGPAFWRWIETDAAQPYLAAFAADRRPPEPGEPFAIDLAADDLLAPDRLAQLALQIEADHA</sequence>
<geneLocation type="plasmid" evidence="1">
    <name>pF1</name>
</geneLocation>
<reference evidence="2 4" key="1">
    <citation type="submission" date="2014-03" db="EMBL/GenBank/DDBJ databases">
        <title>Genome sequence of Sphingobium yanoikuyae B1.</title>
        <authorList>
            <person name="Gan H.M."/>
            <person name="Gan H.Y."/>
            <person name="Savka M.A."/>
        </authorList>
    </citation>
    <scope>NUCLEOTIDE SEQUENCE [LARGE SCALE GENOMIC DNA]</scope>
    <source>
        <strain evidence="2 4">B1</strain>
    </source>
</reference>
<evidence type="ECO:0000313" key="3">
    <source>
        <dbReference type="EMBL" id="MDH2135233.1"/>
    </source>
</evidence>
<reference evidence="3" key="3">
    <citation type="submission" date="2022-09" db="EMBL/GenBank/DDBJ databases">
        <title>Intensive care unit water sources are persistently colonized with multi-drug resistant bacteria and are the site of extensive horizontal gene transfer of antibiotic resistance genes.</title>
        <authorList>
            <person name="Diorio-Toth L."/>
        </authorList>
    </citation>
    <scope>NUCLEOTIDE SEQUENCE</scope>
    <source>
        <strain evidence="3">GD03659</strain>
    </source>
</reference>
<geneLocation type="plasmid" evidence="5">
    <name>pf1</name>
</geneLocation>
<keyword evidence="1" id="KW-0614">Plasmid</keyword>
<dbReference type="GeneID" id="29275597"/>
<evidence type="ECO:0000313" key="2">
    <source>
        <dbReference type="EMBL" id="KEZ11974.1"/>
    </source>
</evidence>
<evidence type="ECO:0000313" key="5">
    <source>
        <dbReference type="Proteomes" id="UP000280708"/>
    </source>
</evidence>
<dbReference type="EMBL" id="JGVR01000087">
    <property type="protein sequence ID" value="KEZ11974.1"/>
    <property type="molecule type" value="Genomic_DNA"/>
</dbReference>
<dbReference type="RefSeq" id="WP_013041566.1">
    <property type="nucleotide sequence ID" value="NZ_CP033227.1"/>
</dbReference>
<evidence type="ECO:0000313" key="1">
    <source>
        <dbReference type="EMBL" id="AYO75685.1"/>
    </source>
</evidence>
<dbReference type="Proteomes" id="UP000280708">
    <property type="component" value="Plasmid pF1"/>
</dbReference>
<accession>A0A084E1Y2</accession>
<dbReference type="EMBL" id="CP033227">
    <property type="protein sequence ID" value="AYO75685.1"/>
    <property type="molecule type" value="Genomic_DNA"/>
</dbReference>
<dbReference type="PATRIC" id="fig|13690.10.peg.5518"/>
<dbReference type="AlphaFoldDB" id="A0A084E1Y2"/>
<dbReference type="EMBL" id="JAOCKX010000098">
    <property type="protein sequence ID" value="MDH2135233.1"/>
    <property type="molecule type" value="Genomic_DNA"/>
</dbReference>
<dbReference type="Proteomes" id="UP001162318">
    <property type="component" value="Unassembled WGS sequence"/>
</dbReference>